<feature type="transmembrane region" description="Helical" evidence="3">
    <location>
        <begin position="299"/>
        <end position="320"/>
    </location>
</feature>
<keyword evidence="6" id="KW-1185">Reference proteome</keyword>
<evidence type="ECO:0000313" key="6">
    <source>
        <dbReference type="Proteomes" id="UP001501727"/>
    </source>
</evidence>
<dbReference type="SUPFAM" id="SSF55073">
    <property type="entry name" value="Nucleotide cyclase"/>
    <property type="match status" value="1"/>
</dbReference>
<feature type="transmembrane region" description="Helical" evidence="3">
    <location>
        <begin position="242"/>
        <end position="262"/>
    </location>
</feature>
<dbReference type="Pfam" id="PF00990">
    <property type="entry name" value="GGDEF"/>
    <property type="match status" value="1"/>
</dbReference>
<feature type="transmembrane region" description="Helical" evidence="3">
    <location>
        <begin position="332"/>
        <end position="355"/>
    </location>
</feature>
<name>A0ABP7M7H3_9GAMM</name>
<dbReference type="Gene3D" id="3.30.70.270">
    <property type="match status" value="1"/>
</dbReference>
<dbReference type="RefSeq" id="WP_344758608.1">
    <property type="nucleotide sequence ID" value="NZ_BAAAZU010000003.1"/>
</dbReference>
<dbReference type="EC" id="2.7.7.65" evidence="1"/>
<keyword evidence="3" id="KW-1133">Transmembrane helix</keyword>
<dbReference type="NCBIfam" id="TIGR00254">
    <property type="entry name" value="GGDEF"/>
    <property type="match status" value="1"/>
</dbReference>
<dbReference type="PROSITE" id="PS50887">
    <property type="entry name" value="GGDEF"/>
    <property type="match status" value="1"/>
</dbReference>
<organism evidence="5 6">
    <name type="scientific">Luteimonas lutimaris</name>
    <dbReference type="NCBI Taxonomy" id="698645"/>
    <lineage>
        <taxon>Bacteria</taxon>
        <taxon>Pseudomonadati</taxon>
        <taxon>Pseudomonadota</taxon>
        <taxon>Gammaproteobacteria</taxon>
        <taxon>Lysobacterales</taxon>
        <taxon>Lysobacteraceae</taxon>
        <taxon>Luteimonas</taxon>
    </lineage>
</organism>
<feature type="transmembrane region" description="Helical" evidence="3">
    <location>
        <begin position="176"/>
        <end position="197"/>
    </location>
</feature>
<keyword evidence="3" id="KW-0472">Membrane</keyword>
<comment type="catalytic activity">
    <reaction evidence="2">
        <text>2 GTP = 3',3'-c-di-GMP + 2 diphosphate</text>
        <dbReference type="Rhea" id="RHEA:24898"/>
        <dbReference type="ChEBI" id="CHEBI:33019"/>
        <dbReference type="ChEBI" id="CHEBI:37565"/>
        <dbReference type="ChEBI" id="CHEBI:58805"/>
        <dbReference type="EC" id="2.7.7.65"/>
    </reaction>
</comment>
<comment type="caution">
    <text evidence="5">The sequence shown here is derived from an EMBL/GenBank/DDBJ whole genome shotgun (WGS) entry which is preliminary data.</text>
</comment>
<feature type="domain" description="GGDEF" evidence="4">
    <location>
        <begin position="599"/>
        <end position="731"/>
    </location>
</feature>
<dbReference type="EMBL" id="BAAAZU010000003">
    <property type="protein sequence ID" value="GAA3916922.1"/>
    <property type="molecule type" value="Genomic_DNA"/>
</dbReference>
<dbReference type="InterPro" id="IPR050469">
    <property type="entry name" value="Diguanylate_Cyclase"/>
</dbReference>
<evidence type="ECO:0000313" key="5">
    <source>
        <dbReference type="EMBL" id="GAA3916922.1"/>
    </source>
</evidence>
<evidence type="ECO:0000256" key="1">
    <source>
        <dbReference type="ARBA" id="ARBA00012528"/>
    </source>
</evidence>
<proteinExistence type="predicted"/>
<dbReference type="InterPro" id="IPR043128">
    <property type="entry name" value="Rev_trsase/Diguanyl_cyclase"/>
</dbReference>
<dbReference type="PANTHER" id="PTHR45138">
    <property type="entry name" value="REGULATORY COMPONENTS OF SENSORY TRANSDUCTION SYSTEM"/>
    <property type="match status" value="1"/>
</dbReference>
<accession>A0ABP7M7H3</accession>
<gene>
    <name evidence="5" type="ORF">GCM10022229_07740</name>
</gene>
<keyword evidence="3" id="KW-0812">Transmembrane</keyword>
<dbReference type="PANTHER" id="PTHR45138:SF9">
    <property type="entry name" value="DIGUANYLATE CYCLASE DGCM-RELATED"/>
    <property type="match status" value="1"/>
</dbReference>
<dbReference type="CDD" id="cd01949">
    <property type="entry name" value="GGDEF"/>
    <property type="match status" value="1"/>
</dbReference>
<dbReference type="InterPro" id="IPR000160">
    <property type="entry name" value="GGDEF_dom"/>
</dbReference>
<dbReference type="Proteomes" id="UP001501727">
    <property type="component" value="Unassembled WGS sequence"/>
</dbReference>
<evidence type="ECO:0000256" key="2">
    <source>
        <dbReference type="ARBA" id="ARBA00034247"/>
    </source>
</evidence>
<feature type="transmembrane region" description="Helical" evidence="3">
    <location>
        <begin position="367"/>
        <end position="385"/>
    </location>
</feature>
<reference evidence="6" key="1">
    <citation type="journal article" date="2019" name="Int. J. Syst. Evol. Microbiol.">
        <title>The Global Catalogue of Microorganisms (GCM) 10K type strain sequencing project: providing services to taxonomists for standard genome sequencing and annotation.</title>
        <authorList>
            <consortium name="The Broad Institute Genomics Platform"/>
            <consortium name="The Broad Institute Genome Sequencing Center for Infectious Disease"/>
            <person name="Wu L."/>
            <person name="Ma J."/>
        </authorList>
    </citation>
    <scope>NUCLEOTIDE SEQUENCE [LARGE SCALE GENOMIC DNA]</scope>
    <source>
        <strain evidence="6">JCM 16916</strain>
    </source>
</reference>
<feature type="transmembrane region" description="Helical" evidence="3">
    <location>
        <begin position="204"/>
        <end position="222"/>
    </location>
</feature>
<protein>
    <recommendedName>
        <fullName evidence="1">diguanylate cyclase</fullName>
        <ecNumber evidence="1">2.7.7.65</ecNumber>
    </recommendedName>
</protein>
<dbReference type="SMART" id="SM00267">
    <property type="entry name" value="GGDEF"/>
    <property type="match status" value="1"/>
</dbReference>
<evidence type="ECO:0000256" key="3">
    <source>
        <dbReference type="SAM" id="Phobius"/>
    </source>
</evidence>
<feature type="transmembrane region" description="Helical" evidence="3">
    <location>
        <begin position="274"/>
        <end position="293"/>
    </location>
</feature>
<dbReference type="InterPro" id="IPR029787">
    <property type="entry name" value="Nucleotide_cyclase"/>
</dbReference>
<sequence>MILRALRNSSHHEWLVAGCLLALLALVASAVAGGLPAAELVPVRMSPLPGAGAAAVTADGQALRVEGNGRDTWAQLHFRLPPRADGDADATWMVWLERKPVDAVQLAGNGWDSEQRGFFHPHARAGPLPTGFFFHLPQDWQGDIDLQLRVRSELPVVLRPRVLEGIEAWRVERQGVAISATIYASLFTLALLALALFLAARDRLFLSLFGSATLTLLTLSAANGHLYQVDGLRWLATWGVEGLLALQFLLCASLPQLLLRYAGTRAAHPGIARAIDVGCIAMAVLAAVSLLDLQVLLRWLQPAALAARVACALACLWLVFDAARRRLPMGGPLAVLGALTVAAGVVRQLMLLGHIGNLPWLRAGDQIALAGAMAILAVGVINRIGDYRDQRDRDQLARLDSERRMQREAARSDLNATLQAQLRGSAEGDIAWTAFHLLLERLAPLVRADRALVVAQGYRGQDVLVVVPVAAKAGVEALVARRGLALKRQAANGIPLQQPVATGEAAGGVAMEALVPLPIRAPAWGMLQLERAGGEGFTTEEMALAGEFIRLALVHVDQALTAIQLRRSAELDALTGTFNRRTIDQWLGRSFGEVERDGQPISVLFVDMDHFKAINDKYGHACGDHCLRSVAQALRAALGEDDLLGRYGGEEFIAVLPGRGGAAARQLGEALRADVERLALDWEGQPLRLTVSVGVATRLHDERPAHTIDRADKALYAAKRGGRNRVHVAPAVFS</sequence>
<evidence type="ECO:0000259" key="4">
    <source>
        <dbReference type="PROSITE" id="PS50887"/>
    </source>
</evidence>